<dbReference type="Gene3D" id="1.10.10.10">
    <property type="entry name" value="Winged helix-like DNA-binding domain superfamily/Winged helix DNA-binding domain"/>
    <property type="match status" value="1"/>
</dbReference>
<protein>
    <recommendedName>
        <fullName evidence="1">Transcription regulator TrmB N-terminal domain-containing protein</fullName>
    </recommendedName>
</protein>
<proteinExistence type="predicted"/>
<gene>
    <name evidence="2" type="ORF">A2771_02380</name>
</gene>
<dbReference type="InterPro" id="IPR036388">
    <property type="entry name" value="WH-like_DNA-bd_sf"/>
</dbReference>
<dbReference type="SUPFAM" id="SSF46785">
    <property type="entry name" value="Winged helix' DNA-binding domain"/>
    <property type="match status" value="1"/>
</dbReference>
<feature type="domain" description="Transcription regulator TrmB N-terminal" evidence="1">
    <location>
        <begin position="8"/>
        <end position="73"/>
    </location>
</feature>
<dbReference type="InterPro" id="IPR051797">
    <property type="entry name" value="TrmB-like"/>
</dbReference>
<dbReference type="Pfam" id="PF01978">
    <property type="entry name" value="TrmB"/>
    <property type="match status" value="1"/>
</dbReference>
<dbReference type="InterPro" id="IPR002831">
    <property type="entry name" value="Tscrpt_reg_TrmB_N"/>
</dbReference>
<evidence type="ECO:0000259" key="1">
    <source>
        <dbReference type="Pfam" id="PF01978"/>
    </source>
</evidence>
<reference evidence="2 3" key="1">
    <citation type="journal article" date="2016" name="Nat. Commun.">
        <title>Thousands of microbial genomes shed light on interconnected biogeochemical processes in an aquifer system.</title>
        <authorList>
            <person name="Anantharaman K."/>
            <person name="Brown C.T."/>
            <person name="Hug L.A."/>
            <person name="Sharon I."/>
            <person name="Castelle C.J."/>
            <person name="Probst A.J."/>
            <person name="Thomas B.C."/>
            <person name="Singh A."/>
            <person name="Wilkins M.J."/>
            <person name="Karaoz U."/>
            <person name="Brodie E.L."/>
            <person name="Williams K.H."/>
            <person name="Hubbard S.S."/>
            <person name="Banfield J.F."/>
        </authorList>
    </citation>
    <scope>NUCLEOTIDE SEQUENCE [LARGE SCALE GENOMIC DNA]</scope>
</reference>
<evidence type="ECO:0000313" key="2">
    <source>
        <dbReference type="EMBL" id="OGM20661.1"/>
    </source>
</evidence>
<evidence type="ECO:0000313" key="3">
    <source>
        <dbReference type="Proteomes" id="UP000176741"/>
    </source>
</evidence>
<comment type="caution">
    <text evidence="2">The sequence shown here is derived from an EMBL/GenBank/DDBJ whole genome shotgun (WGS) entry which is preliminary data.</text>
</comment>
<dbReference type="PANTHER" id="PTHR34293">
    <property type="entry name" value="HTH-TYPE TRANSCRIPTIONAL REGULATOR TRMBL2"/>
    <property type="match status" value="1"/>
</dbReference>
<dbReference type="Proteomes" id="UP000176741">
    <property type="component" value="Unassembled WGS sequence"/>
</dbReference>
<sequence length="250" mass="28115">MINEVLINLGLSEEEVDVYTSLLNSGGQSASQLSKTTKVKRTHIYNIASSLVKRGLVSQNKTNGTTIFVPLSPDKLLSLAHDKKDEAERIESTLEAVLPNLKSKYNLAENKPVISFYEGKEGVKKVYLDTISEAKPILALVETTKVDLEMYKWVTTEYVKMRVKNDIPVKAIVASGLKTKTYIGLDKTELRETKEVPSDKFPFENEINIYGNKVSIINHKKGSKLLGIIIDNPIVANTFRSWFHLTWSRL</sequence>
<dbReference type="AlphaFoldDB" id="A0A1F7Y038"/>
<organism evidence="2 3">
    <name type="scientific">Candidatus Woesebacteria bacterium RIFCSPHIGHO2_01_FULL_38_26b</name>
    <dbReference type="NCBI Taxonomy" id="1802491"/>
    <lineage>
        <taxon>Bacteria</taxon>
        <taxon>Candidatus Woeseibacteriota</taxon>
    </lineage>
</organism>
<dbReference type="InterPro" id="IPR036390">
    <property type="entry name" value="WH_DNA-bd_sf"/>
</dbReference>
<accession>A0A1F7Y038</accession>
<name>A0A1F7Y038_9BACT</name>
<dbReference type="EMBL" id="MGGD01000028">
    <property type="protein sequence ID" value="OGM20661.1"/>
    <property type="molecule type" value="Genomic_DNA"/>
</dbReference>
<dbReference type="PANTHER" id="PTHR34293:SF1">
    <property type="entry name" value="HTH-TYPE TRANSCRIPTIONAL REGULATOR TRMBL2"/>
    <property type="match status" value="1"/>
</dbReference>